<protein>
    <submittedName>
        <fullName evidence="1">Uncharacterized protein</fullName>
    </submittedName>
</protein>
<dbReference type="Gene3D" id="3.20.20.80">
    <property type="entry name" value="Glycosidases"/>
    <property type="match status" value="1"/>
</dbReference>
<accession>A0A3E2HTR1</accession>
<reference evidence="1 2" key="1">
    <citation type="submission" date="2018-05" db="EMBL/GenBank/DDBJ databases">
        <title>Draft genome sequence of Scytalidium lignicola DSM 105466, a ubiquitous saprotrophic fungus.</title>
        <authorList>
            <person name="Buettner E."/>
            <person name="Gebauer A.M."/>
            <person name="Hofrichter M."/>
            <person name="Liers C."/>
            <person name="Kellner H."/>
        </authorList>
    </citation>
    <scope>NUCLEOTIDE SEQUENCE [LARGE SCALE GENOMIC DNA]</scope>
    <source>
        <strain evidence="1 2">DSM 105466</strain>
    </source>
</reference>
<name>A0A3E2HTR1_SCYLI</name>
<dbReference type="STRING" id="5539.A0A3E2HTR1"/>
<gene>
    <name evidence="1" type="ORF">B7463_g72</name>
</gene>
<dbReference type="EMBL" id="NCSJ02000001">
    <property type="protein sequence ID" value="RFU36261.1"/>
    <property type="molecule type" value="Genomic_DNA"/>
</dbReference>
<keyword evidence="2" id="KW-1185">Reference proteome</keyword>
<evidence type="ECO:0000313" key="1">
    <source>
        <dbReference type="EMBL" id="RFU36261.1"/>
    </source>
</evidence>
<sequence length="277" mass="31484">MSMTMPMPIMHGLAGRRWPLGKLRRLCLPAAARPLTHNAIQGFVYEIWNEPDISIFWKGKGGMQQWIDLYIRTYKIIRSDFRFDGLKIGGPSLAFRPTPNNLWWTEWLRQIAGNNTPDEYNYHLEGAANAVDNDPSYTNSSLAALLTTYNLPQRQVNVNEYTEFMEQVPASYAWWIARLERVSFISLLVDRSGDTHLDVYAIVGDDRVRLLVGLKLVTGTWYVTVDDLEAIGHPSSGSLFIDTWRFDGSDVFAVQAPPSFRNTVSHLYSGGSVFPIY</sequence>
<feature type="non-terminal residue" evidence="1">
    <location>
        <position position="1"/>
    </location>
</feature>
<dbReference type="SUPFAM" id="SSF51445">
    <property type="entry name" value="(Trans)glycosidases"/>
    <property type="match status" value="1"/>
</dbReference>
<dbReference type="InterPro" id="IPR017853">
    <property type="entry name" value="GH"/>
</dbReference>
<proteinExistence type="predicted"/>
<organism evidence="1 2">
    <name type="scientific">Scytalidium lignicola</name>
    <name type="common">Hyphomycete</name>
    <dbReference type="NCBI Taxonomy" id="5539"/>
    <lineage>
        <taxon>Eukaryota</taxon>
        <taxon>Fungi</taxon>
        <taxon>Dikarya</taxon>
        <taxon>Ascomycota</taxon>
        <taxon>Pezizomycotina</taxon>
        <taxon>Leotiomycetes</taxon>
        <taxon>Leotiomycetes incertae sedis</taxon>
        <taxon>Scytalidium</taxon>
    </lineage>
</organism>
<feature type="non-terminal residue" evidence="1">
    <location>
        <position position="277"/>
    </location>
</feature>
<dbReference type="AlphaFoldDB" id="A0A3E2HTR1"/>
<evidence type="ECO:0000313" key="2">
    <source>
        <dbReference type="Proteomes" id="UP000258309"/>
    </source>
</evidence>
<comment type="caution">
    <text evidence="1">The sequence shown here is derived from an EMBL/GenBank/DDBJ whole genome shotgun (WGS) entry which is preliminary data.</text>
</comment>
<dbReference type="Proteomes" id="UP000258309">
    <property type="component" value="Unassembled WGS sequence"/>
</dbReference>
<dbReference type="OrthoDB" id="3445803at2759"/>